<dbReference type="GO" id="GO:0016036">
    <property type="term" value="P:cellular response to phosphate starvation"/>
    <property type="evidence" value="ECO:0007669"/>
    <property type="project" value="TreeGrafter"/>
</dbReference>
<evidence type="ECO:0008006" key="12">
    <source>
        <dbReference type="Google" id="ProtNLM"/>
    </source>
</evidence>
<evidence type="ECO:0000256" key="4">
    <source>
        <dbReference type="ARBA" id="ARBA00022989"/>
    </source>
</evidence>
<dbReference type="Proteomes" id="UP000692954">
    <property type="component" value="Unassembled WGS sequence"/>
</dbReference>
<dbReference type="GO" id="GO:0006817">
    <property type="term" value="P:phosphate ion transport"/>
    <property type="evidence" value="ECO:0007669"/>
    <property type="project" value="TreeGrafter"/>
</dbReference>
<keyword evidence="3 7" id="KW-0812">Transmembrane</keyword>
<comment type="subcellular location">
    <subcellularLocation>
        <location evidence="1">Membrane</location>
        <topology evidence="1">Multi-pass membrane protein</topology>
    </subcellularLocation>
</comment>
<evidence type="ECO:0000256" key="7">
    <source>
        <dbReference type="SAM" id="Phobius"/>
    </source>
</evidence>
<feature type="domain" description="SPX" evidence="9">
    <location>
        <begin position="1"/>
        <end position="179"/>
    </location>
</feature>
<evidence type="ECO:0000256" key="3">
    <source>
        <dbReference type="ARBA" id="ARBA00022692"/>
    </source>
</evidence>
<dbReference type="PROSITE" id="PS51380">
    <property type="entry name" value="EXS"/>
    <property type="match status" value="1"/>
</dbReference>
<dbReference type="GO" id="GO:0005794">
    <property type="term" value="C:Golgi apparatus"/>
    <property type="evidence" value="ECO:0007669"/>
    <property type="project" value="TreeGrafter"/>
</dbReference>
<evidence type="ECO:0000259" key="8">
    <source>
        <dbReference type="PROSITE" id="PS51380"/>
    </source>
</evidence>
<feature type="domain" description="EXS" evidence="8">
    <location>
        <begin position="448"/>
        <end position="648"/>
    </location>
</feature>
<dbReference type="PROSITE" id="PS51382">
    <property type="entry name" value="SPX"/>
    <property type="match status" value="1"/>
</dbReference>
<dbReference type="Pfam" id="PF03124">
    <property type="entry name" value="EXS"/>
    <property type="match status" value="1"/>
</dbReference>
<feature type="transmembrane region" description="Helical" evidence="7">
    <location>
        <begin position="281"/>
        <end position="304"/>
    </location>
</feature>
<sequence length="847" mass="101431">MTILKTFLLDVKQQKQRDEYLNIKQDVLQDCDLINKLKRDSTQFIGILEYEIRKTISFSKLRYIDVIKKYDKLKEQTIGMQQEWISLPKLFNKPTLAITWNIKSLTEAEKHQLKLIKQNKPKHKVYHKKCEELQDSMFRFYVEVQQLQSFLQINSEATRKIIKKFKKQEIRGIFEVNENIFQKVNDFQSQINQLPKRLRMIKDETESMIIQNFYKHENPKKCREFLRKYTETNQLSNESIFYFGFFAGFAALMIIILLLMRYDGYLDPNSDKVFNKVFPCFRGVALFIFYFWMISLDVAGWNYFNVNYKLYLGFNHHYSTLSEILKRVTIFSTIYLLIFIIYCVQEEDIGKLAQELQVFDVRLYPLIIWVCLLIYVLYPFKKIFNPEGKRYMYKMFYGMIWGFIFNYESRYTFMADQFASFTTPIRDLDYTICYYYYIIFNGYEHDGQCEPRTRFTSALPATVPYLIKCAHYLVRAKVKGKLFGTDEWYNFLKTANAAQVGVWSFLARRNPDVIEFRVIWIFVAIISTFWQYYWDLAKDFLFFEKDSKYKFLRNDLGYNSPTIYYIFAGVNLILRCTWVLSLSPDICKLFGIKNELFVLLVGFLEMSRRFLNNFLKVEKEHIVNLRSLKVVQDLKYPFQVHKELVEFNNRDHWSVSSFLQPNSGFQSLKDDVEFENRPSVVLLFKGLTEQIDEARQPNQISNNDQRISQFTQNFNRATNFKLPNKQSDIKQELNIEFQNRESKYSNGTQHLLKVPLIKNVSQLNFQSVQSSYDDALSDNQDNNNSDQERDTLHDIRLATEENALIEQGKKKESLERQWIKELKQENKKYKKLIYKRYEIFRVQQTTE</sequence>
<evidence type="ECO:0000313" key="11">
    <source>
        <dbReference type="Proteomes" id="UP000692954"/>
    </source>
</evidence>
<evidence type="ECO:0000313" key="10">
    <source>
        <dbReference type="EMBL" id="CAD8072186.1"/>
    </source>
</evidence>
<dbReference type="GO" id="GO:0000822">
    <property type="term" value="F:inositol hexakisphosphate binding"/>
    <property type="evidence" value="ECO:0007669"/>
    <property type="project" value="TreeGrafter"/>
</dbReference>
<comment type="similarity">
    <text evidence="2">Belongs to the SYG1 (TC 2.A.94) family.</text>
</comment>
<evidence type="ECO:0000256" key="1">
    <source>
        <dbReference type="ARBA" id="ARBA00004141"/>
    </source>
</evidence>
<feature type="region of interest" description="Disordered" evidence="6">
    <location>
        <begin position="771"/>
        <end position="790"/>
    </location>
</feature>
<feature type="transmembrane region" description="Helical" evidence="7">
    <location>
        <begin position="514"/>
        <end position="533"/>
    </location>
</feature>
<evidence type="ECO:0000256" key="5">
    <source>
        <dbReference type="ARBA" id="ARBA00023136"/>
    </source>
</evidence>
<accession>A0A8S1M6D3</accession>
<feature type="transmembrane region" description="Helical" evidence="7">
    <location>
        <begin position="324"/>
        <end position="344"/>
    </location>
</feature>
<name>A0A8S1M6D3_9CILI</name>
<gene>
    <name evidence="10" type="ORF">PSON_ATCC_30995.1.T0290033</name>
</gene>
<feature type="transmembrane region" description="Helical" evidence="7">
    <location>
        <begin position="356"/>
        <end position="378"/>
    </location>
</feature>
<dbReference type="InterPro" id="IPR004342">
    <property type="entry name" value="EXS_C"/>
</dbReference>
<evidence type="ECO:0000256" key="2">
    <source>
        <dbReference type="ARBA" id="ARBA00009665"/>
    </source>
</evidence>
<dbReference type="OrthoDB" id="9970435at2759"/>
<protein>
    <recommendedName>
        <fullName evidence="12">EXS family protein</fullName>
    </recommendedName>
</protein>
<feature type="transmembrane region" description="Helical" evidence="7">
    <location>
        <begin position="240"/>
        <end position="260"/>
    </location>
</feature>
<dbReference type="AlphaFoldDB" id="A0A8S1M6D3"/>
<dbReference type="GO" id="GO:0005886">
    <property type="term" value="C:plasma membrane"/>
    <property type="evidence" value="ECO:0007669"/>
    <property type="project" value="TreeGrafter"/>
</dbReference>
<dbReference type="EMBL" id="CAJJDN010000029">
    <property type="protein sequence ID" value="CAD8072186.1"/>
    <property type="molecule type" value="Genomic_DNA"/>
</dbReference>
<proteinExistence type="inferred from homology"/>
<dbReference type="InterPro" id="IPR004331">
    <property type="entry name" value="SPX_dom"/>
</dbReference>
<keyword evidence="4 7" id="KW-1133">Transmembrane helix</keyword>
<organism evidence="10 11">
    <name type="scientific">Paramecium sonneborni</name>
    <dbReference type="NCBI Taxonomy" id="65129"/>
    <lineage>
        <taxon>Eukaryota</taxon>
        <taxon>Sar</taxon>
        <taxon>Alveolata</taxon>
        <taxon>Ciliophora</taxon>
        <taxon>Intramacronucleata</taxon>
        <taxon>Oligohymenophorea</taxon>
        <taxon>Peniculida</taxon>
        <taxon>Parameciidae</taxon>
        <taxon>Paramecium</taxon>
    </lineage>
</organism>
<dbReference type="PANTHER" id="PTHR10783">
    <property type="entry name" value="XENOTROPIC AND POLYTROPIC RETROVIRUS RECEPTOR 1-RELATED"/>
    <property type="match status" value="1"/>
</dbReference>
<reference evidence="10" key="1">
    <citation type="submission" date="2021-01" db="EMBL/GenBank/DDBJ databases">
        <authorList>
            <consortium name="Genoscope - CEA"/>
            <person name="William W."/>
        </authorList>
    </citation>
    <scope>NUCLEOTIDE SEQUENCE</scope>
</reference>
<comment type="caution">
    <text evidence="10">The sequence shown here is derived from an EMBL/GenBank/DDBJ whole genome shotgun (WGS) entry which is preliminary data.</text>
</comment>
<keyword evidence="5 7" id="KW-0472">Membrane</keyword>
<dbReference type="PANTHER" id="PTHR10783:SF103">
    <property type="entry name" value="SOLUTE CARRIER FAMILY 53 MEMBER 1"/>
    <property type="match status" value="1"/>
</dbReference>
<keyword evidence="11" id="KW-1185">Reference proteome</keyword>
<evidence type="ECO:0000256" key="6">
    <source>
        <dbReference type="SAM" id="MobiDB-lite"/>
    </source>
</evidence>
<evidence type="ECO:0000259" key="9">
    <source>
        <dbReference type="PROSITE" id="PS51382"/>
    </source>
</evidence>